<gene>
    <name evidence="1" type="ORF">E4O86_04950</name>
</gene>
<protein>
    <submittedName>
        <fullName evidence="1">Uncharacterized protein</fullName>
    </submittedName>
</protein>
<dbReference type="AlphaFoldDB" id="A0A964WSK1"/>
<keyword evidence="2" id="KW-1185">Reference proteome</keyword>
<evidence type="ECO:0000313" key="1">
    <source>
        <dbReference type="EMBL" id="MYZ47058.1"/>
    </source>
</evidence>
<accession>A0A964WSK1</accession>
<proteinExistence type="predicted"/>
<dbReference type="RefSeq" id="WP_161139408.1">
    <property type="nucleotide sequence ID" value="NZ_SPKJ01000009.1"/>
</dbReference>
<reference evidence="1" key="1">
    <citation type="submission" date="2019-03" db="EMBL/GenBank/DDBJ databases">
        <title>Afifella sp. nov., isolated from activated sludge.</title>
        <authorList>
            <person name="Li Q."/>
            <person name="Liu Y."/>
        </authorList>
    </citation>
    <scope>NUCLEOTIDE SEQUENCE</scope>
    <source>
        <strain evidence="1">L72</strain>
    </source>
</reference>
<evidence type="ECO:0000313" key="2">
    <source>
        <dbReference type="Proteomes" id="UP000773614"/>
    </source>
</evidence>
<dbReference type="EMBL" id="SPKJ01000009">
    <property type="protein sequence ID" value="MYZ47058.1"/>
    <property type="molecule type" value="Genomic_DNA"/>
</dbReference>
<comment type="caution">
    <text evidence="1">The sequence shown here is derived from an EMBL/GenBank/DDBJ whole genome shotgun (WGS) entry which is preliminary data.</text>
</comment>
<organism evidence="1 2">
    <name type="scientific">Propylenella binzhouense</name>
    <dbReference type="NCBI Taxonomy" id="2555902"/>
    <lineage>
        <taxon>Bacteria</taxon>
        <taxon>Pseudomonadati</taxon>
        <taxon>Pseudomonadota</taxon>
        <taxon>Alphaproteobacteria</taxon>
        <taxon>Hyphomicrobiales</taxon>
        <taxon>Propylenellaceae</taxon>
        <taxon>Propylenella</taxon>
    </lineage>
</organism>
<sequence length="59" mass="6346">MAGDEVKAAALKAATAILAKADLRSPQASAREIARIAAAILREFERELARDAVRSREPE</sequence>
<name>A0A964WSK1_9HYPH</name>
<dbReference type="Proteomes" id="UP000773614">
    <property type="component" value="Unassembled WGS sequence"/>
</dbReference>